<gene>
    <name evidence="2" type="ORF">T310_6688</name>
</gene>
<dbReference type="PANTHER" id="PTHR17630:SF44">
    <property type="entry name" value="PROTEIN AIM2"/>
    <property type="match status" value="1"/>
</dbReference>
<reference evidence="2 3" key="1">
    <citation type="submission" date="2015-04" db="EMBL/GenBank/DDBJ databases">
        <authorList>
            <person name="Heijne W.H."/>
            <person name="Fedorova N.D."/>
            <person name="Nierman W.C."/>
            <person name="Vollebregt A.W."/>
            <person name="Zhao Z."/>
            <person name="Wu L."/>
            <person name="Kumar M."/>
            <person name="Stam H."/>
            <person name="van den Berg M.A."/>
            <person name="Pel H.J."/>
        </authorList>
    </citation>
    <scope>NUCLEOTIDE SEQUENCE [LARGE SCALE GENOMIC DNA]</scope>
    <source>
        <strain evidence="2 3">CBS 393.64</strain>
    </source>
</reference>
<dbReference type="SUPFAM" id="SSF53474">
    <property type="entry name" value="alpha/beta-Hydrolases"/>
    <property type="match status" value="1"/>
</dbReference>
<evidence type="ECO:0000313" key="3">
    <source>
        <dbReference type="Proteomes" id="UP000053958"/>
    </source>
</evidence>
<protein>
    <recommendedName>
        <fullName evidence="1">Dienelactone hydrolase domain-containing protein</fullName>
    </recommendedName>
</protein>
<dbReference type="STRING" id="1408163.A0A0F4YM34"/>
<name>A0A0F4YM34_RASE3</name>
<dbReference type="EMBL" id="LASV01000357">
    <property type="protein sequence ID" value="KKA19352.1"/>
    <property type="molecule type" value="Genomic_DNA"/>
</dbReference>
<sequence length="195" mass="21500">ETYLSYPADHSTKRAILILTDVIGHRFINAQLIADQFAANGYFVVMPDLFHGDPIPLNRPAGFDFKAWLTGHLPPVVDPVVDSVLNEMRACLGCEKIGAVGYCFGAKYVVRFLKPAEKRVDVGYVAHPSFVDTEELAAIQGPLSISAAETDAIFPPRNVMRPRIHLLRLPNLIRSIFSVVLNTASQSVQIPANQF</sequence>
<dbReference type="RefSeq" id="XP_013325964.1">
    <property type="nucleotide sequence ID" value="XM_013470510.1"/>
</dbReference>
<dbReference type="InterPro" id="IPR002925">
    <property type="entry name" value="Dienelactn_hydro"/>
</dbReference>
<dbReference type="AlphaFoldDB" id="A0A0F4YM34"/>
<feature type="domain" description="Dienelactone hydrolase" evidence="1">
    <location>
        <begin position="2"/>
        <end position="158"/>
    </location>
</feature>
<dbReference type="OrthoDB" id="17560at2759"/>
<comment type="caution">
    <text evidence="2">The sequence shown here is derived from an EMBL/GenBank/DDBJ whole genome shotgun (WGS) entry which is preliminary data.</text>
</comment>
<dbReference type="InterPro" id="IPR029058">
    <property type="entry name" value="AB_hydrolase_fold"/>
</dbReference>
<feature type="non-terminal residue" evidence="2">
    <location>
        <position position="1"/>
    </location>
</feature>
<dbReference type="Pfam" id="PF01738">
    <property type="entry name" value="DLH"/>
    <property type="match status" value="1"/>
</dbReference>
<keyword evidence="3" id="KW-1185">Reference proteome</keyword>
<accession>A0A0F4YM34</accession>
<dbReference type="PANTHER" id="PTHR17630">
    <property type="entry name" value="DIENELACTONE HYDROLASE"/>
    <property type="match status" value="1"/>
</dbReference>
<evidence type="ECO:0000313" key="2">
    <source>
        <dbReference type="EMBL" id="KKA19352.1"/>
    </source>
</evidence>
<dbReference type="GeneID" id="25318983"/>
<evidence type="ECO:0000259" key="1">
    <source>
        <dbReference type="Pfam" id="PF01738"/>
    </source>
</evidence>
<proteinExistence type="predicted"/>
<dbReference type="Proteomes" id="UP000053958">
    <property type="component" value="Unassembled WGS sequence"/>
</dbReference>
<dbReference type="Gene3D" id="3.40.50.1820">
    <property type="entry name" value="alpha/beta hydrolase"/>
    <property type="match status" value="1"/>
</dbReference>
<organism evidence="2 3">
    <name type="scientific">Rasamsonia emersonii (strain ATCC 16479 / CBS 393.64 / IMI 116815)</name>
    <dbReference type="NCBI Taxonomy" id="1408163"/>
    <lineage>
        <taxon>Eukaryota</taxon>
        <taxon>Fungi</taxon>
        <taxon>Dikarya</taxon>
        <taxon>Ascomycota</taxon>
        <taxon>Pezizomycotina</taxon>
        <taxon>Eurotiomycetes</taxon>
        <taxon>Eurotiomycetidae</taxon>
        <taxon>Eurotiales</taxon>
        <taxon>Trichocomaceae</taxon>
        <taxon>Rasamsonia</taxon>
    </lineage>
</organism>
<dbReference type="GO" id="GO:0016787">
    <property type="term" value="F:hydrolase activity"/>
    <property type="evidence" value="ECO:0007669"/>
    <property type="project" value="InterPro"/>
</dbReference>